<feature type="transmembrane region" description="Helical" evidence="1">
    <location>
        <begin position="624"/>
        <end position="648"/>
    </location>
</feature>
<keyword evidence="1" id="KW-1133">Transmembrane helix</keyword>
<sequence>MTLPFRDINVQAASDAYIFASPSSPNAPALTIDRPTGDIRLSDASLITGKRVSRVSSIAGILGVVRLRLDKYIVVITKAQPVGRLRGHMVYKVVSTDFLPLRERQVHDPDEDRFLALLRGFIKSGPMYFSYSIDLTNSFQRQAQHDASSPLWSRADDRFFWNRFIQSDLINFRTKGGRGQPAPQPQIDPYILPVVFGTLEIHPTTFKGTPLTIVLISRRSRHRGGTRYFTRGLDDEGHAANYNETEQVLIMGDSGGPSGFAGSGDMQSGKRGGDGREVQVLSYVQTRGSVPAFWAEVNNLKYTPKVQIRSIESALPAARAHFDEQIRIYGDNYLVNLVNQKGREMRVKQAYEQMVETLVSSPREQVQADQRTEEKFHTIESHEKQTNFDRLHYVYFDFHAETKGSLQMHRAQLLIDRLRDALVAQQYFRAVDMPASHIDGRLEVRSLQTSVVRTNCMDCLDRTNVVQSLLARWTLDRMFVDLGLMARGATFATEDPVFELMFRNMWADNADVVAQAYSGTGAMKTDLTRLGKRTVGGALQDANVSVTRYCKNNFTDGPRQDAFDLFLGAYQPSAANAGGSLVFVDRRPVLIQAVPYVAAFSLFVVFVGLLTPRLPDAAVWPLRLFTLLFTILAAWSLVFIVNNGMLYVNWPKLNPRPWATEGYHETINKVRKDKILGPLVARHERGLSTARYINAEEGKKRIE</sequence>
<dbReference type="Proteomes" id="UP001285441">
    <property type="component" value="Unassembled WGS sequence"/>
</dbReference>
<dbReference type="EMBL" id="JAULSW010000001">
    <property type="protein sequence ID" value="KAK3393860.1"/>
    <property type="molecule type" value="Genomic_DNA"/>
</dbReference>
<gene>
    <name evidence="3" type="ORF">B0H63DRAFT_459409</name>
</gene>
<name>A0AAE0P5V7_9PEZI</name>
<organism evidence="3 4">
    <name type="scientific">Podospora didyma</name>
    <dbReference type="NCBI Taxonomy" id="330526"/>
    <lineage>
        <taxon>Eukaryota</taxon>
        <taxon>Fungi</taxon>
        <taxon>Dikarya</taxon>
        <taxon>Ascomycota</taxon>
        <taxon>Pezizomycotina</taxon>
        <taxon>Sordariomycetes</taxon>
        <taxon>Sordariomycetidae</taxon>
        <taxon>Sordariales</taxon>
        <taxon>Podosporaceae</taxon>
        <taxon>Podospora</taxon>
    </lineage>
</organism>
<evidence type="ECO:0000313" key="3">
    <source>
        <dbReference type="EMBL" id="KAK3393860.1"/>
    </source>
</evidence>
<dbReference type="Pfam" id="PF02383">
    <property type="entry name" value="Syja_N"/>
    <property type="match status" value="1"/>
</dbReference>
<comment type="caution">
    <text evidence="3">The sequence shown here is derived from an EMBL/GenBank/DDBJ whole genome shotgun (WGS) entry which is preliminary data.</text>
</comment>
<feature type="transmembrane region" description="Helical" evidence="1">
    <location>
        <begin position="593"/>
        <end position="612"/>
    </location>
</feature>
<feature type="domain" description="SAC" evidence="2">
    <location>
        <begin position="118"/>
        <end position="519"/>
    </location>
</feature>
<keyword evidence="1" id="KW-0812">Transmembrane</keyword>
<dbReference type="PANTHER" id="PTHR45662">
    <property type="entry name" value="PHOSPHATIDYLINOSITIDE PHOSPHATASE SAC1"/>
    <property type="match status" value="1"/>
</dbReference>
<evidence type="ECO:0000313" key="4">
    <source>
        <dbReference type="Proteomes" id="UP001285441"/>
    </source>
</evidence>
<dbReference type="AlphaFoldDB" id="A0AAE0P5V7"/>
<keyword evidence="1" id="KW-0472">Membrane</keyword>
<evidence type="ECO:0000256" key="1">
    <source>
        <dbReference type="SAM" id="Phobius"/>
    </source>
</evidence>
<dbReference type="PANTHER" id="PTHR45662:SF2">
    <property type="entry name" value="PHOSPHATIDYLINOSITOL-3-PHOSPHATASE SAC1"/>
    <property type="match status" value="1"/>
</dbReference>
<evidence type="ECO:0000259" key="2">
    <source>
        <dbReference type="PROSITE" id="PS50275"/>
    </source>
</evidence>
<dbReference type="InterPro" id="IPR002013">
    <property type="entry name" value="SAC_dom"/>
</dbReference>
<dbReference type="GO" id="GO:0005783">
    <property type="term" value="C:endoplasmic reticulum"/>
    <property type="evidence" value="ECO:0007669"/>
    <property type="project" value="TreeGrafter"/>
</dbReference>
<accession>A0AAE0P5V7</accession>
<proteinExistence type="predicted"/>
<dbReference type="GO" id="GO:0046856">
    <property type="term" value="P:phosphatidylinositol dephosphorylation"/>
    <property type="evidence" value="ECO:0007669"/>
    <property type="project" value="TreeGrafter"/>
</dbReference>
<keyword evidence="4" id="KW-1185">Reference proteome</keyword>
<protein>
    <submittedName>
        <fullName evidence="3">SAC1 protein</fullName>
    </submittedName>
</protein>
<dbReference type="GO" id="GO:0043812">
    <property type="term" value="F:phosphatidylinositol-4-phosphate phosphatase activity"/>
    <property type="evidence" value="ECO:0007669"/>
    <property type="project" value="TreeGrafter"/>
</dbReference>
<reference evidence="3" key="1">
    <citation type="journal article" date="2023" name="Mol. Phylogenet. Evol.">
        <title>Genome-scale phylogeny and comparative genomics of the fungal order Sordariales.</title>
        <authorList>
            <person name="Hensen N."/>
            <person name="Bonometti L."/>
            <person name="Westerberg I."/>
            <person name="Brannstrom I.O."/>
            <person name="Guillou S."/>
            <person name="Cros-Aarteil S."/>
            <person name="Calhoun S."/>
            <person name="Haridas S."/>
            <person name="Kuo A."/>
            <person name="Mondo S."/>
            <person name="Pangilinan J."/>
            <person name="Riley R."/>
            <person name="LaButti K."/>
            <person name="Andreopoulos B."/>
            <person name="Lipzen A."/>
            <person name="Chen C."/>
            <person name="Yan M."/>
            <person name="Daum C."/>
            <person name="Ng V."/>
            <person name="Clum A."/>
            <person name="Steindorff A."/>
            <person name="Ohm R.A."/>
            <person name="Martin F."/>
            <person name="Silar P."/>
            <person name="Natvig D.O."/>
            <person name="Lalanne C."/>
            <person name="Gautier V."/>
            <person name="Ament-Velasquez S.L."/>
            <person name="Kruys A."/>
            <person name="Hutchinson M.I."/>
            <person name="Powell A.J."/>
            <person name="Barry K."/>
            <person name="Miller A.N."/>
            <person name="Grigoriev I.V."/>
            <person name="Debuchy R."/>
            <person name="Gladieux P."/>
            <person name="Hiltunen Thoren M."/>
            <person name="Johannesson H."/>
        </authorList>
    </citation>
    <scope>NUCLEOTIDE SEQUENCE</scope>
    <source>
        <strain evidence="3">CBS 232.78</strain>
    </source>
</reference>
<dbReference type="PROSITE" id="PS50275">
    <property type="entry name" value="SAC"/>
    <property type="match status" value="1"/>
</dbReference>
<reference evidence="3" key="2">
    <citation type="submission" date="2023-06" db="EMBL/GenBank/DDBJ databases">
        <authorList>
            <consortium name="Lawrence Berkeley National Laboratory"/>
            <person name="Haridas S."/>
            <person name="Hensen N."/>
            <person name="Bonometti L."/>
            <person name="Westerberg I."/>
            <person name="Brannstrom I.O."/>
            <person name="Guillou S."/>
            <person name="Cros-Aarteil S."/>
            <person name="Calhoun S."/>
            <person name="Kuo A."/>
            <person name="Mondo S."/>
            <person name="Pangilinan J."/>
            <person name="Riley R."/>
            <person name="LaButti K."/>
            <person name="Andreopoulos B."/>
            <person name="Lipzen A."/>
            <person name="Chen C."/>
            <person name="Yanf M."/>
            <person name="Daum C."/>
            <person name="Ng V."/>
            <person name="Clum A."/>
            <person name="Steindorff A."/>
            <person name="Ohm R."/>
            <person name="Martin F."/>
            <person name="Silar P."/>
            <person name="Natvig D."/>
            <person name="Lalanne C."/>
            <person name="Gautier V."/>
            <person name="Ament-velasquez S.L."/>
            <person name="Kruys A."/>
            <person name="Hutchinson M.I."/>
            <person name="Powell A.J."/>
            <person name="Barry K."/>
            <person name="Miller A.N."/>
            <person name="Grigoriev I.V."/>
            <person name="Debuchy R."/>
            <person name="Gladieux P."/>
            <person name="Thoren M.H."/>
            <person name="Johannesson H."/>
        </authorList>
    </citation>
    <scope>NUCLEOTIDE SEQUENCE</scope>
    <source>
        <strain evidence="3">CBS 232.78</strain>
    </source>
</reference>